<dbReference type="GO" id="GO:0032259">
    <property type="term" value="P:methylation"/>
    <property type="evidence" value="ECO:0007669"/>
    <property type="project" value="UniProtKB-KW"/>
</dbReference>
<dbReference type="EMBL" id="UGJJ01000002">
    <property type="protein sequence ID" value="STR02421.1"/>
    <property type="molecule type" value="Genomic_DNA"/>
</dbReference>
<dbReference type="AlphaFoldDB" id="A0A377R1P0"/>
<dbReference type="GO" id="GO:0008168">
    <property type="term" value="F:methyltransferase activity"/>
    <property type="evidence" value="ECO:0007669"/>
    <property type="project" value="UniProtKB-KW"/>
</dbReference>
<sequence length="263" mass="28914">MNNDRWQIHRYLAQTADSRLALFKTAPQHILLAGADGDVSRSLLCARYPKAAFSEYDPRAGFLQAAAAERKSGLLARLAGKTVPQHCQSLSAPLPEACADMLWSNLGLATEADPLPVFRAWAHALKTDGLLFFTHFGRDTLAELTGRLNAQGIAARAPALVDMHDLGDMLADSGFYDPVTDTAALRLDYRHADTFWQDADTLGLWRALDFDDPAAARAATDKMWQSGELRHITLETVYGHALKKKHLPAGESEVRFFPRGQAS</sequence>
<accession>A0A377R1P0</accession>
<evidence type="ECO:0000313" key="3">
    <source>
        <dbReference type="EMBL" id="STR02421.1"/>
    </source>
</evidence>
<dbReference type="SUPFAM" id="SSF53335">
    <property type="entry name" value="S-adenosyl-L-methionine-dependent methyltransferases"/>
    <property type="match status" value="1"/>
</dbReference>
<dbReference type="InterPro" id="IPR029063">
    <property type="entry name" value="SAM-dependent_MTases_sf"/>
</dbReference>
<gene>
    <name evidence="3" type="ORF">NCTC13336_01287</name>
</gene>
<protein>
    <submittedName>
        <fullName evidence="3">Biotin biosynthesis protein BioC</fullName>
    </submittedName>
</protein>
<name>A0A377R1P0_9NEIS</name>
<keyword evidence="1" id="KW-0489">Methyltransferase</keyword>
<proteinExistence type="predicted"/>
<keyword evidence="4" id="KW-1185">Reference proteome</keyword>
<dbReference type="RefSeq" id="WP_115308347.1">
    <property type="nucleotide sequence ID" value="NZ_UGJJ01000002.1"/>
</dbReference>
<evidence type="ECO:0000256" key="2">
    <source>
        <dbReference type="ARBA" id="ARBA00022679"/>
    </source>
</evidence>
<evidence type="ECO:0000313" key="4">
    <source>
        <dbReference type="Proteomes" id="UP000254293"/>
    </source>
</evidence>
<dbReference type="InterPro" id="IPR050602">
    <property type="entry name" value="Malonyl-ACP_OMT"/>
</dbReference>
<dbReference type="PANTHER" id="PTHR13090:SF1">
    <property type="entry name" value="ARGININE-HYDROXYLASE NDUFAF5, MITOCHONDRIAL"/>
    <property type="match status" value="1"/>
</dbReference>
<dbReference type="OrthoDB" id="9760689at2"/>
<dbReference type="Gene3D" id="3.40.50.150">
    <property type="entry name" value="Vaccinia Virus protein VP39"/>
    <property type="match status" value="1"/>
</dbReference>
<dbReference type="PANTHER" id="PTHR13090">
    <property type="entry name" value="ARGININE-HYDROXYLASE NDUFAF5, MITOCHONDRIAL"/>
    <property type="match status" value="1"/>
</dbReference>
<dbReference type="Proteomes" id="UP000254293">
    <property type="component" value="Unassembled WGS sequence"/>
</dbReference>
<keyword evidence="2" id="KW-0808">Transferase</keyword>
<evidence type="ECO:0000256" key="1">
    <source>
        <dbReference type="ARBA" id="ARBA00022603"/>
    </source>
</evidence>
<organism evidence="3 4">
    <name type="scientific">Kingella potus</name>
    <dbReference type="NCBI Taxonomy" id="265175"/>
    <lineage>
        <taxon>Bacteria</taxon>
        <taxon>Pseudomonadati</taxon>
        <taxon>Pseudomonadota</taxon>
        <taxon>Betaproteobacteria</taxon>
        <taxon>Neisseriales</taxon>
        <taxon>Neisseriaceae</taxon>
        <taxon>Kingella</taxon>
    </lineage>
</organism>
<reference evidence="3 4" key="1">
    <citation type="submission" date="2018-06" db="EMBL/GenBank/DDBJ databases">
        <authorList>
            <consortium name="Pathogen Informatics"/>
            <person name="Doyle S."/>
        </authorList>
    </citation>
    <scope>NUCLEOTIDE SEQUENCE [LARGE SCALE GENOMIC DNA]</scope>
    <source>
        <strain evidence="3 4">NCTC13336</strain>
    </source>
</reference>